<dbReference type="PANTHER" id="PTHR43867:SF5">
    <property type="entry name" value="GLUCANS BIOSYNTHESIS GLUCOSYLTRANSFERASE H"/>
    <property type="match status" value="1"/>
</dbReference>
<evidence type="ECO:0000256" key="2">
    <source>
        <dbReference type="ARBA" id="ARBA00005001"/>
    </source>
</evidence>
<dbReference type="PANTHER" id="PTHR43867">
    <property type="entry name" value="CELLULOSE SYNTHASE CATALYTIC SUBUNIT A [UDP-FORMING]"/>
    <property type="match status" value="1"/>
</dbReference>
<proteinExistence type="inferred from homology"/>
<evidence type="ECO:0000256" key="10">
    <source>
        <dbReference type="ARBA" id="ARBA00022989"/>
    </source>
</evidence>
<evidence type="ECO:0000256" key="3">
    <source>
        <dbReference type="ARBA" id="ARBA00009337"/>
    </source>
</evidence>
<keyword evidence="6" id="KW-0997">Cell inner membrane</keyword>
<comment type="caution">
    <text evidence="15">The sequence shown here is derived from an EMBL/GenBank/DDBJ whole genome shotgun (WGS) entry which is preliminary data.</text>
</comment>
<evidence type="ECO:0000256" key="5">
    <source>
        <dbReference type="ARBA" id="ARBA00022475"/>
    </source>
</evidence>
<keyword evidence="7" id="KW-0328">Glycosyltransferase</keyword>
<evidence type="ECO:0000256" key="1">
    <source>
        <dbReference type="ARBA" id="ARBA00004429"/>
    </source>
</evidence>
<feature type="transmembrane region" description="Helical" evidence="13">
    <location>
        <begin position="527"/>
        <end position="549"/>
    </location>
</feature>
<comment type="subcellular location">
    <subcellularLocation>
        <location evidence="1">Cell inner membrane</location>
        <topology evidence="1">Multi-pass membrane protein</topology>
    </subcellularLocation>
</comment>
<evidence type="ECO:0000256" key="8">
    <source>
        <dbReference type="ARBA" id="ARBA00022679"/>
    </source>
</evidence>
<dbReference type="RefSeq" id="WP_135954173.1">
    <property type="nucleotide sequence ID" value="NZ_JABCKY010000001.1"/>
</dbReference>
<feature type="transmembrane region" description="Helical" evidence="13">
    <location>
        <begin position="386"/>
        <end position="411"/>
    </location>
</feature>
<protein>
    <recommendedName>
        <fullName evidence="4">Glucans biosynthesis glucosyltransferase H</fullName>
    </recommendedName>
</protein>
<feature type="transmembrane region" description="Helical" evidence="13">
    <location>
        <begin position="64"/>
        <end position="89"/>
    </location>
</feature>
<dbReference type="CDD" id="cd04191">
    <property type="entry name" value="Glucan_BSP_MdoH"/>
    <property type="match status" value="1"/>
</dbReference>
<keyword evidence="10 13" id="KW-1133">Transmembrane helix</keyword>
<keyword evidence="8 15" id="KW-0808">Transferase</keyword>
<evidence type="ECO:0000313" key="15">
    <source>
        <dbReference type="EMBL" id="NMT62813.1"/>
    </source>
</evidence>
<dbReference type="GO" id="GO:0005886">
    <property type="term" value="C:plasma membrane"/>
    <property type="evidence" value="ECO:0007669"/>
    <property type="project" value="UniProtKB-SubCell"/>
</dbReference>
<evidence type="ECO:0000256" key="11">
    <source>
        <dbReference type="ARBA" id="ARBA00023136"/>
    </source>
</evidence>
<dbReference type="InterPro" id="IPR029044">
    <property type="entry name" value="Nucleotide-diphossugar_trans"/>
</dbReference>
<dbReference type="GO" id="GO:0016758">
    <property type="term" value="F:hexosyltransferase activity"/>
    <property type="evidence" value="ECO:0007669"/>
    <property type="project" value="TreeGrafter"/>
</dbReference>
<dbReference type="NCBIfam" id="NF003958">
    <property type="entry name" value="PRK05454.2-1"/>
    <property type="match status" value="1"/>
</dbReference>
<feature type="transmembrane region" description="Helical" evidence="13">
    <location>
        <begin position="32"/>
        <end position="52"/>
    </location>
</feature>
<keyword evidence="5" id="KW-1003">Cell membrane</keyword>
<dbReference type="OrthoDB" id="9775281at2"/>
<evidence type="ECO:0000256" key="7">
    <source>
        <dbReference type="ARBA" id="ARBA00022676"/>
    </source>
</evidence>
<accession>A0A7Y0NLN5</accession>
<keyword evidence="11 13" id="KW-0472">Membrane</keyword>
<comment type="pathway">
    <text evidence="2">Glycan metabolism; osmoregulated periplasmic glucan (OPG) biosynthesis.</text>
</comment>
<feature type="domain" description="Glycosyltransferase 2-like" evidence="14">
    <location>
        <begin position="215"/>
        <end position="410"/>
    </location>
</feature>
<gene>
    <name evidence="15" type="primary">mdoH</name>
    <name evidence="15" type="ORF">HIU99_04305</name>
</gene>
<dbReference type="EMBL" id="JABCKY010000001">
    <property type="protein sequence ID" value="NMT62813.1"/>
    <property type="molecule type" value="Genomic_DNA"/>
</dbReference>
<evidence type="ECO:0000313" key="16">
    <source>
        <dbReference type="Proteomes" id="UP000567186"/>
    </source>
</evidence>
<keyword evidence="16" id="KW-1185">Reference proteome</keyword>
<evidence type="ECO:0000256" key="4">
    <source>
        <dbReference type="ARBA" id="ARBA00020585"/>
    </source>
</evidence>
<comment type="similarity">
    <text evidence="3">Belongs to the glycosyltransferase 2 family. OpgH subfamily.</text>
</comment>
<dbReference type="Pfam" id="PF13632">
    <property type="entry name" value="Glyco_trans_2_3"/>
    <property type="match status" value="1"/>
</dbReference>
<keyword evidence="9 13" id="KW-0812">Transmembrane</keyword>
<evidence type="ECO:0000256" key="13">
    <source>
        <dbReference type="SAM" id="Phobius"/>
    </source>
</evidence>
<feature type="region of interest" description="Disordered" evidence="12">
    <location>
        <begin position="707"/>
        <end position="734"/>
    </location>
</feature>
<dbReference type="SUPFAM" id="SSF53448">
    <property type="entry name" value="Nucleotide-diphospho-sugar transferases"/>
    <property type="match status" value="1"/>
</dbReference>
<sequence length="734" mass="80490">MPASQPHQDEAADAGRDRPAVRWRPAACFRRSLLAALVIGQTAVATVALASIMPLESGYLPNLLLIGLFTLLHGWIAVGCWTAVFGFVIRRLGGDRYSLARRHTEESLCKTALAPTAIVVPICNEPVERTLSGLREVYRELQRQGRLKHFDFYILSDTRDPEVWLAEQAAWQALCRELKAEGRLFYRRRTVSLNYKSGNIADFLRRWGRRYRYMIVLDADSLAGGETLVRLVRLMEREPAVGIVQTSPIIVGAETLFARLQQFASRVYSPLFASGLAAIQMGDAVYWGHNAIIRVDAFMKHCGLRKLTGPGLFGGPVISHDFVEAAYMGRAGYEVWLEPSLAQSYEESPPTLEDELIRDHRWTRGNLQHLWLLMTTPALRFTHRMALVNGIMSYLASPLWLLFVILTMITAGHAPQPETTAPLPFAGGAALAVGLGLSTLGLLFLPRLLAIGDILVTGQSALFGGRLRLIASTLLETVVSLLLAPIKMLAHSRSVVCALTNVPVHWAGQNRQEETGWGRALDEHRTGIVLALGWCGVAGWIGSPLLALWSLPVILPLLVAAQTSVVLGTKSSGSAVDNAGLLATPESREPLQMIQEAGAGMPLLPGGIGLSNVQQAILLPTMNAVHRQLARVRPEKQTTAALIRHCLEHGPDQLEHRQLNLLCRDRQALASLHTAAWQADRDSYWGSRIASLIDYTRLSLGERLETTDRHHAPAQRPVRGAAASTLSLDTVDCG</sequence>
<evidence type="ECO:0000259" key="14">
    <source>
        <dbReference type="Pfam" id="PF13632"/>
    </source>
</evidence>
<dbReference type="InterPro" id="IPR001173">
    <property type="entry name" value="Glyco_trans_2-like"/>
</dbReference>
<dbReference type="AlphaFoldDB" id="A0A7Y0NLN5"/>
<evidence type="ECO:0000256" key="6">
    <source>
        <dbReference type="ARBA" id="ARBA00022519"/>
    </source>
</evidence>
<evidence type="ECO:0000256" key="9">
    <source>
        <dbReference type="ARBA" id="ARBA00022692"/>
    </source>
</evidence>
<name>A0A7Y0NLN5_9GAMM</name>
<evidence type="ECO:0000256" key="12">
    <source>
        <dbReference type="SAM" id="MobiDB-lite"/>
    </source>
</evidence>
<dbReference type="InterPro" id="IPR050321">
    <property type="entry name" value="Glycosyltr_2/OpgH_subfam"/>
</dbReference>
<feature type="transmembrane region" description="Helical" evidence="13">
    <location>
        <begin position="423"/>
        <end position="446"/>
    </location>
</feature>
<dbReference type="Gene3D" id="3.90.550.10">
    <property type="entry name" value="Spore Coat Polysaccharide Biosynthesis Protein SpsA, Chain A"/>
    <property type="match status" value="1"/>
</dbReference>
<dbReference type="Proteomes" id="UP000567186">
    <property type="component" value="Unassembled WGS sequence"/>
</dbReference>
<reference evidence="15 16" key="1">
    <citation type="submission" date="2020-04" db="EMBL/GenBank/DDBJ databases">
        <title>Marinobacter oceani sp. nov., isolated from marine solar saltern.</title>
        <authorList>
            <person name="Chen X.-Y."/>
        </authorList>
    </citation>
    <scope>NUCLEOTIDE SEQUENCE [LARGE SCALE GENOMIC DNA]</scope>
    <source>
        <strain evidence="15 16">W62</strain>
    </source>
</reference>
<dbReference type="NCBIfam" id="NF003962">
    <property type="entry name" value="PRK05454.2-5"/>
    <property type="match status" value="1"/>
</dbReference>
<organism evidence="15 16">
    <name type="scientific">Marinobacter orientalis</name>
    <dbReference type="NCBI Taxonomy" id="1928859"/>
    <lineage>
        <taxon>Bacteria</taxon>
        <taxon>Pseudomonadati</taxon>
        <taxon>Pseudomonadota</taxon>
        <taxon>Gammaproteobacteria</taxon>
        <taxon>Pseudomonadales</taxon>
        <taxon>Marinobacteraceae</taxon>
        <taxon>Marinobacter</taxon>
    </lineage>
</organism>